<dbReference type="InterPro" id="IPR019734">
    <property type="entry name" value="TPR_rpt"/>
</dbReference>
<dbReference type="RefSeq" id="WP_143337054.1">
    <property type="nucleotide sequence ID" value="NZ_BMEP01000003.1"/>
</dbReference>
<dbReference type="Pfam" id="PF13432">
    <property type="entry name" value="TPR_16"/>
    <property type="match status" value="1"/>
</dbReference>
<dbReference type="PANTHER" id="PTHR44943">
    <property type="entry name" value="CELLULOSE SYNTHASE OPERON PROTEIN C"/>
    <property type="match status" value="1"/>
</dbReference>
<dbReference type="AlphaFoldDB" id="A0A238WHV4"/>
<dbReference type="Proteomes" id="UP000198379">
    <property type="component" value="Unassembled WGS sequence"/>
</dbReference>
<keyword evidence="4" id="KW-0732">Signal</keyword>
<dbReference type="EMBL" id="FZNY01000001">
    <property type="protein sequence ID" value="SNR46057.1"/>
    <property type="molecule type" value="Genomic_DNA"/>
</dbReference>
<dbReference type="PANTHER" id="PTHR44943:SF5">
    <property type="entry name" value="BLL7697 PROTEIN"/>
    <property type="match status" value="1"/>
</dbReference>
<feature type="signal peptide" evidence="4">
    <location>
        <begin position="1"/>
        <end position="24"/>
    </location>
</feature>
<sequence length="459" mass="52578">MKKNQYILLLFLCLSMLSRKHIYAQDPTPFADQNVDDLGDVSDQFQEAFFEALKQKGIENYELAITSLNECIAMEPARAILYFERGKNYEALKKYDLAEEDFLKTLSLKPNQEPVLESLYEVYYKNRDYEKAENIVKQLIPFDVQYKEDLARIYVSTKRYDESLQLLDELDTVKGSDVYREELRDRIYKLSGNEKGRTDAIEKKIASNPTAEADYLKLIYLYSEQGETKKAYETALKLKEINPNAEEVNLALYKLYLEDGKTDDAIEAMKNTIKSKKITPKAKHRVLNDFLLFVNSNPQYETQLEEAISLFDSQVADSKINQELASYYINKGIKDKALPYLKKALANDAENIDIIKSTLLLQLDTGAYAEAEEVASAGLELYPAQPLLYLTYGVALNRQSKFKEAIEQLEVGIDYIIDDVKMESDFYQQLGEAYIGTGNATKGQQYMNKATALKAQMDK</sequence>
<feature type="chain" id="PRO_5012172783" evidence="4">
    <location>
        <begin position="25"/>
        <end position="459"/>
    </location>
</feature>
<evidence type="ECO:0000313" key="6">
    <source>
        <dbReference type="Proteomes" id="UP000198379"/>
    </source>
</evidence>
<feature type="repeat" description="TPR" evidence="3">
    <location>
        <begin position="79"/>
        <end position="112"/>
    </location>
</feature>
<organism evidence="5 6">
    <name type="scientific">Dokdonia pacifica</name>
    <dbReference type="NCBI Taxonomy" id="1627892"/>
    <lineage>
        <taxon>Bacteria</taxon>
        <taxon>Pseudomonadati</taxon>
        <taxon>Bacteroidota</taxon>
        <taxon>Flavobacteriia</taxon>
        <taxon>Flavobacteriales</taxon>
        <taxon>Flavobacteriaceae</taxon>
        <taxon>Dokdonia</taxon>
    </lineage>
</organism>
<gene>
    <name evidence="5" type="ORF">SAMN06265376_1011089</name>
</gene>
<dbReference type="SUPFAM" id="SSF48452">
    <property type="entry name" value="TPR-like"/>
    <property type="match status" value="2"/>
</dbReference>
<evidence type="ECO:0000256" key="3">
    <source>
        <dbReference type="PROSITE-ProRule" id="PRU00339"/>
    </source>
</evidence>
<evidence type="ECO:0000256" key="1">
    <source>
        <dbReference type="ARBA" id="ARBA00022737"/>
    </source>
</evidence>
<protein>
    <submittedName>
        <fullName evidence="5">Tetratricopeptide repeat-containing protein</fullName>
    </submittedName>
</protein>
<keyword evidence="6" id="KW-1185">Reference proteome</keyword>
<dbReference type="Gene3D" id="1.25.40.10">
    <property type="entry name" value="Tetratricopeptide repeat domain"/>
    <property type="match status" value="3"/>
</dbReference>
<dbReference type="PROSITE" id="PS50005">
    <property type="entry name" value="TPR"/>
    <property type="match status" value="1"/>
</dbReference>
<evidence type="ECO:0000256" key="4">
    <source>
        <dbReference type="SAM" id="SignalP"/>
    </source>
</evidence>
<evidence type="ECO:0000256" key="2">
    <source>
        <dbReference type="ARBA" id="ARBA00022803"/>
    </source>
</evidence>
<accession>A0A238WHV4</accession>
<keyword evidence="2 3" id="KW-0802">TPR repeat</keyword>
<dbReference type="InterPro" id="IPR011990">
    <property type="entry name" value="TPR-like_helical_dom_sf"/>
</dbReference>
<dbReference type="Pfam" id="PF13181">
    <property type="entry name" value="TPR_8"/>
    <property type="match status" value="3"/>
</dbReference>
<proteinExistence type="predicted"/>
<dbReference type="InterPro" id="IPR051685">
    <property type="entry name" value="Ycf3/AcsC/BcsC/TPR_MFPF"/>
</dbReference>
<dbReference type="OrthoDB" id="1465784at2"/>
<dbReference type="SMART" id="SM00028">
    <property type="entry name" value="TPR"/>
    <property type="match status" value="5"/>
</dbReference>
<evidence type="ECO:0000313" key="5">
    <source>
        <dbReference type="EMBL" id="SNR46057.1"/>
    </source>
</evidence>
<reference evidence="5 6" key="1">
    <citation type="submission" date="2017-06" db="EMBL/GenBank/DDBJ databases">
        <authorList>
            <person name="Kim H.J."/>
            <person name="Triplett B.A."/>
        </authorList>
    </citation>
    <scope>NUCLEOTIDE SEQUENCE [LARGE SCALE GENOMIC DNA]</scope>
    <source>
        <strain evidence="5 6">DSM 25597</strain>
    </source>
</reference>
<name>A0A238WHV4_9FLAO</name>
<keyword evidence="1" id="KW-0677">Repeat</keyword>